<evidence type="ECO:0000259" key="6">
    <source>
        <dbReference type="Pfam" id="PF01094"/>
    </source>
</evidence>
<dbReference type="PANTHER" id="PTHR30483:SF6">
    <property type="entry name" value="PERIPLASMIC BINDING PROTEIN OF ABC TRANSPORTER FOR NATURAL AMINO ACIDS"/>
    <property type="match status" value="1"/>
</dbReference>
<keyword evidence="2 5" id="KW-0812">Transmembrane</keyword>
<dbReference type="Proteomes" id="UP001162131">
    <property type="component" value="Unassembled WGS sequence"/>
</dbReference>
<protein>
    <recommendedName>
        <fullName evidence="6">Receptor ligand binding region domain-containing protein</fullName>
    </recommendedName>
</protein>
<evidence type="ECO:0000256" key="5">
    <source>
        <dbReference type="SAM" id="Phobius"/>
    </source>
</evidence>
<feature type="transmembrane region" description="Helical" evidence="5">
    <location>
        <begin position="1049"/>
        <end position="1071"/>
    </location>
</feature>
<evidence type="ECO:0000256" key="4">
    <source>
        <dbReference type="ARBA" id="ARBA00023136"/>
    </source>
</evidence>
<reference evidence="7" key="1">
    <citation type="submission" date="2021-09" db="EMBL/GenBank/DDBJ databases">
        <authorList>
            <consortium name="AG Swart"/>
            <person name="Singh M."/>
            <person name="Singh A."/>
            <person name="Seah K."/>
            <person name="Emmerich C."/>
        </authorList>
    </citation>
    <scope>NUCLEOTIDE SEQUENCE</scope>
    <source>
        <strain evidence="7">ATCC30299</strain>
    </source>
</reference>
<feature type="transmembrane region" description="Helical" evidence="5">
    <location>
        <begin position="956"/>
        <end position="975"/>
    </location>
</feature>
<comment type="caution">
    <text evidence="7">The sequence shown here is derived from an EMBL/GenBank/DDBJ whole genome shotgun (WGS) entry which is preliminary data.</text>
</comment>
<organism evidence="7 8">
    <name type="scientific">Blepharisma stoltei</name>
    <dbReference type="NCBI Taxonomy" id="1481888"/>
    <lineage>
        <taxon>Eukaryota</taxon>
        <taxon>Sar</taxon>
        <taxon>Alveolata</taxon>
        <taxon>Ciliophora</taxon>
        <taxon>Postciliodesmatophora</taxon>
        <taxon>Heterotrichea</taxon>
        <taxon>Heterotrichida</taxon>
        <taxon>Blepharismidae</taxon>
        <taxon>Blepharisma</taxon>
    </lineage>
</organism>
<name>A0AAU9KBG3_9CILI</name>
<evidence type="ECO:0000313" key="7">
    <source>
        <dbReference type="EMBL" id="CAG9332940.1"/>
    </source>
</evidence>
<accession>A0AAU9KBG3</accession>
<dbReference type="PANTHER" id="PTHR30483">
    <property type="entry name" value="LEUCINE-SPECIFIC-BINDING PROTEIN"/>
    <property type="match status" value="1"/>
</dbReference>
<evidence type="ECO:0000256" key="1">
    <source>
        <dbReference type="ARBA" id="ARBA00004370"/>
    </source>
</evidence>
<evidence type="ECO:0000256" key="3">
    <source>
        <dbReference type="ARBA" id="ARBA00022989"/>
    </source>
</evidence>
<feature type="transmembrane region" description="Helical" evidence="5">
    <location>
        <begin position="1077"/>
        <end position="1096"/>
    </location>
</feature>
<feature type="transmembrane region" description="Helical" evidence="5">
    <location>
        <begin position="861"/>
        <end position="885"/>
    </location>
</feature>
<dbReference type="EMBL" id="CAJZBQ010000055">
    <property type="protein sequence ID" value="CAG9332940.1"/>
    <property type="molecule type" value="Genomic_DNA"/>
</dbReference>
<dbReference type="GO" id="GO:0016020">
    <property type="term" value="C:membrane"/>
    <property type="evidence" value="ECO:0007669"/>
    <property type="project" value="UniProtKB-SubCell"/>
</dbReference>
<dbReference type="Gene3D" id="3.40.50.2300">
    <property type="match status" value="2"/>
</dbReference>
<evidence type="ECO:0000313" key="8">
    <source>
        <dbReference type="Proteomes" id="UP001162131"/>
    </source>
</evidence>
<dbReference type="InterPro" id="IPR028082">
    <property type="entry name" value="Peripla_BP_I"/>
</dbReference>
<proteinExistence type="predicted"/>
<feature type="domain" description="Receptor ligand binding region" evidence="6">
    <location>
        <begin position="425"/>
        <end position="692"/>
    </location>
</feature>
<gene>
    <name evidence="7" type="ORF">BSTOLATCC_MIC57225</name>
</gene>
<feature type="transmembrane region" description="Helical" evidence="5">
    <location>
        <begin position="906"/>
        <end position="928"/>
    </location>
</feature>
<comment type="subcellular location">
    <subcellularLocation>
        <location evidence="1">Membrane</location>
    </subcellularLocation>
</comment>
<evidence type="ECO:0000256" key="2">
    <source>
        <dbReference type="ARBA" id="ARBA00022692"/>
    </source>
</evidence>
<feature type="transmembrane region" description="Helical" evidence="5">
    <location>
        <begin position="770"/>
        <end position="791"/>
    </location>
</feature>
<keyword evidence="3 5" id="KW-1133">Transmembrane helix</keyword>
<feature type="transmembrane region" description="Helical" evidence="5">
    <location>
        <begin position="1020"/>
        <end position="1037"/>
    </location>
</feature>
<dbReference type="InterPro" id="IPR051010">
    <property type="entry name" value="BCAA_transport"/>
</dbReference>
<feature type="transmembrane region" description="Helical" evidence="5">
    <location>
        <begin position="987"/>
        <end position="1008"/>
    </location>
</feature>
<dbReference type="AlphaFoldDB" id="A0AAU9KBG3"/>
<keyword evidence="8" id="KW-1185">Reference proteome</keyword>
<dbReference type="SUPFAM" id="SSF53822">
    <property type="entry name" value="Periplasmic binding protein-like I"/>
    <property type="match status" value="1"/>
</dbReference>
<keyword evidence="4 5" id="KW-0472">Membrane</keyword>
<dbReference type="Pfam" id="PF01094">
    <property type="entry name" value="ANF_receptor"/>
    <property type="match status" value="1"/>
</dbReference>
<dbReference type="InterPro" id="IPR001828">
    <property type="entry name" value="ANF_lig-bd_rcpt"/>
</dbReference>
<sequence>MFFIEFHIADSSYAQQLWWKLLLLMYLLPLFSSLELIVVYQKSSSLLDSNNFLNLSGDTNSLLELHYCDYSEAENCISSYKNALLVLDLTDRVETQFLILEYCKEWNTPHLVLENKLNYFDELTFSVTPSSSDKIKAILAVLRYFGWQKGLVIYEEIEESPKAEFENYSAGFNYLTIESGSSIEELVNRIITPLGTTMYYVFMRSSGSYKLQFELSDNKLLVEGNGIVLDQNSGYQCIINGALIVTVKGQELSTSEDEYFNNVLESFMLYLLEHVKTESKKEILFQLNSLLSTNFNFSVVNIQDGERVVVGEIIDQEFSLLTNIAFPGDTQETPKSAKKILLLSIEAGSTNPTGAPVYVGKIGGLGSYAACDAINEGSSGLLDNFQLELFNFDCGATIYNATFANPCYLKDSGKFGIAHVAAAGSGMAIGSMKSFQQLNLTFPIVSASNGDVSLSSTANFPMYMRVSVSNSYTFTLIPIFVRALGWEKCAILYQNDTWGKSGYYYFNQSTYNHDLALINPESSRAIPPSLDRDGVKKYSYILQEIINSKARFLVFIVLEPSAYYILEEFYNLGLRSGDLILLTAANELLSFSGYDNAFKYELLEIAVPFLAIYGRSWVEPVASKVKSLLAKSYDNQISPYSCYYFDAIYLIAHALDYMIDRGLDYTDPDKLQKIMRNQQFYGCTGKVLIEKNTNDRIMESLNIEVNSQNNGNVTTFYMGLFKPYSTQIIEITKPLIYADGSTIKPSDLRDTNYKCPFPNKSIKTFEKGRALVFGICFGVALISLIITVYIWKRWWKISIEPLTAKEEISTQDFIVGATIVIEFFQFSSMGPNFSPINSTLAEVSYAFSLSLISILKLENGIFWIVVDSVFGAIILWVILCLVVLLRLDEKFQTVSMFRYLDILADYLMPILGNLCFIPFISICLDIFLCDQSIGDNFTDSFLAQDCYYFCWTGEHLAYAILSVFALIAYEPLAVFCRPLWQELQPLLHVKAVPLFLMVKTIVQITLIVMNKTVKRAQSTLHGVLFLLVMVLYIIFLFKFKPYNYPRFSLWQALVLIGVVWLALLSIITQSLGGNELLLTFILILGLIIIALIGIYVQRKKYPSLLFRKKGHDTSTLFKFAFTFGKLSQKALTKISPSVLSKSSAQKVESQSS</sequence>